<dbReference type="AlphaFoldDB" id="A0A8J4YIZ7"/>
<comment type="caution">
    <text evidence="2">The sequence shown here is derived from an EMBL/GenBank/DDBJ whole genome shotgun (WGS) entry which is preliminary data.</text>
</comment>
<dbReference type="Proteomes" id="UP000770661">
    <property type="component" value="Unassembled WGS sequence"/>
</dbReference>
<protein>
    <submittedName>
        <fullName evidence="2">Uncharacterized protein</fullName>
    </submittedName>
</protein>
<dbReference type="EMBL" id="JACEEZ010003192">
    <property type="protein sequence ID" value="KAG0727588.1"/>
    <property type="molecule type" value="Genomic_DNA"/>
</dbReference>
<evidence type="ECO:0000313" key="3">
    <source>
        <dbReference type="Proteomes" id="UP000770661"/>
    </source>
</evidence>
<proteinExistence type="predicted"/>
<sequence length="196" mass="21303">MAPGLPTALSTRRPNNLYGRLVQEGMPLPDINSRLRLLPLPTFRPPPPSRPPTMPFPMAASPPRAVHPDIAYSSVATGNRYTVLQDLTEDDDPPRDPLPPFLAARSPRPRRYVRSPPPAGCTHGACLGVHILLPPWGTHPLHDRGGSPPSAVFLSRDDAVPASSAPVLLLGPNAFLGHPHRPTRLNCDPLRILFRP</sequence>
<organism evidence="2 3">
    <name type="scientific">Chionoecetes opilio</name>
    <name type="common">Atlantic snow crab</name>
    <name type="synonym">Cancer opilio</name>
    <dbReference type="NCBI Taxonomy" id="41210"/>
    <lineage>
        <taxon>Eukaryota</taxon>
        <taxon>Metazoa</taxon>
        <taxon>Ecdysozoa</taxon>
        <taxon>Arthropoda</taxon>
        <taxon>Crustacea</taxon>
        <taxon>Multicrustacea</taxon>
        <taxon>Malacostraca</taxon>
        <taxon>Eumalacostraca</taxon>
        <taxon>Eucarida</taxon>
        <taxon>Decapoda</taxon>
        <taxon>Pleocyemata</taxon>
        <taxon>Brachyura</taxon>
        <taxon>Eubrachyura</taxon>
        <taxon>Majoidea</taxon>
        <taxon>Majidae</taxon>
        <taxon>Chionoecetes</taxon>
    </lineage>
</organism>
<gene>
    <name evidence="2" type="ORF">GWK47_003979</name>
</gene>
<name>A0A8J4YIZ7_CHIOP</name>
<keyword evidence="3" id="KW-1185">Reference proteome</keyword>
<evidence type="ECO:0000256" key="1">
    <source>
        <dbReference type="SAM" id="MobiDB-lite"/>
    </source>
</evidence>
<accession>A0A8J4YIZ7</accession>
<evidence type="ECO:0000313" key="2">
    <source>
        <dbReference type="EMBL" id="KAG0727588.1"/>
    </source>
</evidence>
<feature type="region of interest" description="Disordered" evidence="1">
    <location>
        <begin position="86"/>
        <end position="112"/>
    </location>
</feature>
<reference evidence="2" key="1">
    <citation type="submission" date="2020-07" db="EMBL/GenBank/DDBJ databases">
        <title>The High-quality genome of the commercially important snow crab, Chionoecetes opilio.</title>
        <authorList>
            <person name="Jeong J.-H."/>
            <person name="Ryu S."/>
        </authorList>
    </citation>
    <scope>NUCLEOTIDE SEQUENCE</scope>
    <source>
        <strain evidence="2">MADBK_172401_WGS</strain>
        <tissue evidence="2">Digestive gland</tissue>
    </source>
</reference>